<keyword evidence="10" id="KW-0472">Membrane</keyword>
<comment type="subcellular location">
    <subcellularLocation>
        <location evidence="1">Cell membrane</location>
    </subcellularLocation>
    <subcellularLocation>
        <location evidence="2">Cytoplasm</location>
        <location evidence="2">Cytoskeleton</location>
        <location evidence="2">Cilium axoneme</location>
    </subcellularLocation>
</comment>
<evidence type="ECO:0000256" key="11">
    <source>
        <dbReference type="ARBA" id="ARBA00023212"/>
    </source>
</evidence>
<gene>
    <name evidence="14" type="ORF">PYX00_009776</name>
</gene>
<dbReference type="GO" id="GO:0044782">
    <property type="term" value="P:cilium organization"/>
    <property type="evidence" value="ECO:0007669"/>
    <property type="project" value="TreeGrafter"/>
</dbReference>
<evidence type="ECO:0000256" key="7">
    <source>
        <dbReference type="ARBA" id="ARBA00022737"/>
    </source>
</evidence>
<dbReference type="InterPro" id="IPR036322">
    <property type="entry name" value="WD40_repeat_dom_sf"/>
</dbReference>
<comment type="caution">
    <text evidence="14">The sequence shown here is derived from an EMBL/GenBank/DDBJ whole genome shotgun (WGS) entry which is preliminary data.</text>
</comment>
<keyword evidence="5" id="KW-0963">Cytoplasm</keyword>
<dbReference type="SUPFAM" id="SSF50978">
    <property type="entry name" value="WD40 repeat-like"/>
    <property type="match status" value="1"/>
</dbReference>
<dbReference type="EMBL" id="JARGDH010000005">
    <property type="protein sequence ID" value="KAL0267529.1"/>
    <property type="molecule type" value="Genomic_DNA"/>
</dbReference>
<evidence type="ECO:0000256" key="13">
    <source>
        <dbReference type="SAM" id="MobiDB-lite"/>
    </source>
</evidence>
<dbReference type="PANTHER" id="PTHR13667">
    <property type="entry name" value="HOMOLOC-13"/>
    <property type="match status" value="1"/>
</dbReference>
<organism evidence="14">
    <name type="scientific">Menopon gallinae</name>
    <name type="common">poultry shaft louse</name>
    <dbReference type="NCBI Taxonomy" id="328185"/>
    <lineage>
        <taxon>Eukaryota</taxon>
        <taxon>Metazoa</taxon>
        <taxon>Ecdysozoa</taxon>
        <taxon>Arthropoda</taxon>
        <taxon>Hexapoda</taxon>
        <taxon>Insecta</taxon>
        <taxon>Pterygota</taxon>
        <taxon>Neoptera</taxon>
        <taxon>Paraneoptera</taxon>
        <taxon>Psocodea</taxon>
        <taxon>Troctomorpha</taxon>
        <taxon>Phthiraptera</taxon>
        <taxon>Amblycera</taxon>
        <taxon>Menoponidae</taxon>
        <taxon>Menopon</taxon>
    </lineage>
</organism>
<keyword evidence="12" id="KW-0966">Cell projection</keyword>
<evidence type="ECO:0000256" key="6">
    <source>
        <dbReference type="ARBA" id="ARBA00022574"/>
    </source>
</evidence>
<sequence>MYSLFCEAKFWTLRNDIHIRDTDFGAFSYHDKKEIIDCPYQEGKRTYCEKRGATVILSNKRPLKLKDALKDLEQHLSNNKIVFHCWKDDSILQLILNTGVIVNIGINVYNGDVGKITFDKFLVGKLLSENITDVVSTKTHLILSYNENQLTLVNYNKPPSRFNMPEKLARLDPKIQQVELSGPSGRRLERKLSANVSGDMILTWWHSSRNEVYPWSPLVKDKDRANVHIYSLIGNKIELLCYYRTEFDQICVNFSQIRNNTIWLVEQKVSKKGDVTVEYSSYEVLSNVLKKLSITSIPLQTQVCCHSLSPDEEKLILGCIDGSLVLFDEGRGVTRIVKTAFIPNLVSWHNDGSLIMVANERSQFQCFDIALSCVRAQLLSEDLTPSNLIDLASYFKTQPTLINMDWKKKPLASCYGGKYIPKDNFLLLIFEGGPLGVLNLIGGGGLSGDNQRCGLTSDVIIKQYLLWNQVDKAINLLLSLNWNTNGAACLAGLYHITNFILRCPLTAEKEFQLETALGSFHVPLRPLSRSTENEYGDQVHDLTRRFFHHLLRYQLYEKAYRLAIDLNDSDLFVDFYHCAKSMNDEEMASAARTKFEELMCRSENSSNCCHSSCSCSISSESTSSDTEVSKLPPLPQVSVKKSKNPKVPPLPDLNRHIKSRESAFFNRNSMYLHNDTINTIPEERPSELSNSLESVTASTSFNDFGSPPKKVQQEFRLSNVITPEHPHSYETSTSFSDGLGTKKFRLHENDTEPRPNTISVIEKLYDLPAEPKNGESFRDTLYSRSVSFDNLDNRGVRTNSLMYDHLKPGRSQPDDMYFPPAMDISKQFSVSRLGSLDNLKKPIQRPMSTGGKSILLKPTLVEPHLTKNFPQPTIHLLPTNKYNNLGHFKSLSNLSYYPTNLNKQCLKTAAGAPPTKQKVKFSDTVTQIMVPDISNLSVEDDCSLPDSKIRSGNIRMSDESPISDGLPMYIGNENYLKSYSKSQERRQVNDENNGTIKVIHFGVV</sequence>
<evidence type="ECO:0000256" key="12">
    <source>
        <dbReference type="ARBA" id="ARBA00023273"/>
    </source>
</evidence>
<dbReference type="PANTHER" id="PTHR13667:SF5">
    <property type="entry name" value="WD REPEAT-CONTAINING AND PLANAR CELL POLARITY EFFECTOR PROTEIN FRITZ HOMOLOG"/>
    <property type="match status" value="1"/>
</dbReference>
<dbReference type="GO" id="GO:0045184">
    <property type="term" value="P:establishment of protein localization"/>
    <property type="evidence" value="ECO:0007669"/>
    <property type="project" value="TreeGrafter"/>
</dbReference>
<keyword evidence="8" id="KW-0970">Cilium biogenesis/degradation</keyword>
<dbReference type="InterPro" id="IPR024511">
    <property type="entry name" value="Frtz"/>
</dbReference>
<reference evidence="14" key="1">
    <citation type="journal article" date="2024" name="Gigascience">
        <title>Chromosome-level genome of the poultry shaft louse Menopon gallinae provides insight into the host-switching and adaptive evolution of parasitic lice.</title>
        <authorList>
            <person name="Xu Y."/>
            <person name="Ma L."/>
            <person name="Liu S."/>
            <person name="Liang Y."/>
            <person name="Liu Q."/>
            <person name="He Z."/>
            <person name="Tian L."/>
            <person name="Duan Y."/>
            <person name="Cai W."/>
            <person name="Li H."/>
            <person name="Song F."/>
        </authorList>
    </citation>
    <scope>NUCLEOTIDE SEQUENCE</scope>
    <source>
        <strain evidence="14">Cailab_2023a</strain>
    </source>
</reference>
<name>A0AAW2HCQ4_9NEOP</name>
<evidence type="ECO:0000256" key="4">
    <source>
        <dbReference type="ARBA" id="ARBA00022475"/>
    </source>
</evidence>
<keyword evidence="6" id="KW-0853">WD repeat</keyword>
<evidence type="ECO:0000256" key="8">
    <source>
        <dbReference type="ARBA" id="ARBA00022794"/>
    </source>
</evidence>
<keyword evidence="4" id="KW-1003">Cell membrane</keyword>
<keyword evidence="7" id="KW-0677">Repeat</keyword>
<evidence type="ECO:0000256" key="2">
    <source>
        <dbReference type="ARBA" id="ARBA00004430"/>
    </source>
</evidence>
<proteinExistence type="inferred from homology"/>
<dbReference type="AlphaFoldDB" id="A0AAW2HCQ4"/>
<evidence type="ECO:0000256" key="9">
    <source>
        <dbReference type="ARBA" id="ARBA00023069"/>
    </source>
</evidence>
<dbReference type="Pfam" id="PF11768">
    <property type="entry name" value="Frtz"/>
    <property type="match status" value="1"/>
</dbReference>
<evidence type="ECO:0000256" key="1">
    <source>
        <dbReference type="ARBA" id="ARBA00004236"/>
    </source>
</evidence>
<comment type="similarity">
    <text evidence="3">Belongs to the WD repeat fritz family.</text>
</comment>
<evidence type="ECO:0000313" key="14">
    <source>
        <dbReference type="EMBL" id="KAL0267529.1"/>
    </source>
</evidence>
<feature type="region of interest" description="Disordered" evidence="13">
    <location>
        <begin position="621"/>
        <end position="654"/>
    </location>
</feature>
<evidence type="ECO:0008006" key="15">
    <source>
        <dbReference type="Google" id="ProtNLM"/>
    </source>
</evidence>
<evidence type="ECO:0000256" key="3">
    <source>
        <dbReference type="ARBA" id="ARBA00006059"/>
    </source>
</evidence>
<evidence type="ECO:0000256" key="10">
    <source>
        <dbReference type="ARBA" id="ARBA00023136"/>
    </source>
</evidence>
<protein>
    <recommendedName>
        <fullName evidence="15">WD repeat-containing and planar cell polarity effector protein fritz</fullName>
    </recommendedName>
</protein>
<dbReference type="GO" id="GO:0005886">
    <property type="term" value="C:plasma membrane"/>
    <property type="evidence" value="ECO:0007669"/>
    <property type="project" value="UniProtKB-SubCell"/>
</dbReference>
<accession>A0AAW2HCQ4</accession>
<evidence type="ECO:0000256" key="5">
    <source>
        <dbReference type="ARBA" id="ARBA00022490"/>
    </source>
</evidence>
<dbReference type="EMBL" id="JARGDH010000005">
    <property type="protein sequence ID" value="KAL0267530.1"/>
    <property type="molecule type" value="Genomic_DNA"/>
</dbReference>
<dbReference type="GO" id="GO:0097541">
    <property type="term" value="C:axonemal basal plate"/>
    <property type="evidence" value="ECO:0007669"/>
    <property type="project" value="TreeGrafter"/>
</dbReference>
<keyword evidence="11" id="KW-0206">Cytoskeleton</keyword>
<dbReference type="GO" id="GO:0007399">
    <property type="term" value="P:nervous system development"/>
    <property type="evidence" value="ECO:0007669"/>
    <property type="project" value="TreeGrafter"/>
</dbReference>
<keyword evidence="9" id="KW-0969">Cilium</keyword>